<evidence type="ECO:0000313" key="2">
    <source>
        <dbReference type="Proteomes" id="UP001054821"/>
    </source>
</evidence>
<gene>
    <name evidence="1" type="ORF">L3X38_023645</name>
</gene>
<accession>A0AAD4VZW5</accession>
<sequence>MWQRREDFIHQPTTSHWLVVKRILRYLIGNATHDIFYKPGPLTLTTYSDVDYSGDPVTRRCTKGYCLYISLNLVSWSSKKQGGVSRSSTEVEYCQLAYTVATISWFRTLFCDLHILLSCPKLWCDNISVFFDG</sequence>
<evidence type="ECO:0008006" key="3">
    <source>
        <dbReference type="Google" id="ProtNLM"/>
    </source>
</evidence>
<evidence type="ECO:0000313" key="1">
    <source>
        <dbReference type="EMBL" id="KAI5333514.1"/>
    </source>
</evidence>
<dbReference type="AlphaFoldDB" id="A0AAD4VZW5"/>
<proteinExistence type="predicted"/>
<dbReference type="PANTHER" id="PTHR11439:SF455">
    <property type="entry name" value="RLK (RECEPTOR-LIKE PROTEIN KINASE) 8, PUTATIVE-RELATED"/>
    <property type="match status" value="1"/>
</dbReference>
<dbReference type="CDD" id="cd09272">
    <property type="entry name" value="RNase_HI_RT_Ty1"/>
    <property type="match status" value="1"/>
</dbReference>
<dbReference type="Proteomes" id="UP001054821">
    <property type="component" value="Chromosome 4"/>
</dbReference>
<keyword evidence="2" id="KW-1185">Reference proteome</keyword>
<dbReference type="EMBL" id="JAJFAZ020000004">
    <property type="protein sequence ID" value="KAI5333514.1"/>
    <property type="molecule type" value="Genomic_DNA"/>
</dbReference>
<protein>
    <recommendedName>
        <fullName evidence="3">Transposable element protein</fullName>
    </recommendedName>
</protein>
<dbReference type="PANTHER" id="PTHR11439">
    <property type="entry name" value="GAG-POL-RELATED RETROTRANSPOSON"/>
    <property type="match status" value="1"/>
</dbReference>
<name>A0AAD4VZW5_PRUDU</name>
<organism evidence="1 2">
    <name type="scientific">Prunus dulcis</name>
    <name type="common">Almond</name>
    <name type="synonym">Amygdalus dulcis</name>
    <dbReference type="NCBI Taxonomy" id="3755"/>
    <lineage>
        <taxon>Eukaryota</taxon>
        <taxon>Viridiplantae</taxon>
        <taxon>Streptophyta</taxon>
        <taxon>Embryophyta</taxon>
        <taxon>Tracheophyta</taxon>
        <taxon>Spermatophyta</taxon>
        <taxon>Magnoliopsida</taxon>
        <taxon>eudicotyledons</taxon>
        <taxon>Gunneridae</taxon>
        <taxon>Pentapetalae</taxon>
        <taxon>rosids</taxon>
        <taxon>fabids</taxon>
        <taxon>Rosales</taxon>
        <taxon>Rosaceae</taxon>
        <taxon>Amygdaloideae</taxon>
        <taxon>Amygdaleae</taxon>
        <taxon>Prunus</taxon>
    </lineage>
</organism>
<reference evidence="1 2" key="1">
    <citation type="journal article" date="2022" name="G3 (Bethesda)">
        <title>Whole-genome sequence and methylome profiling of the almond [Prunus dulcis (Mill.) D.A. Webb] cultivar 'Nonpareil'.</title>
        <authorList>
            <person name="D'Amico-Willman K.M."/>
            <person name="Ouma W.Z."/>
            <person name="Meulia T."/>
            <person name="Sideli G.M."/>
            <person name="Gradziel T.M."/>
            <person name="Fresnedo-Ramirez J."/>
        </authorList>
    </citation>
    <scope>NUCLEOTIDE SEQUENCE [LARGE SCALE GENOMIC DNA]</scope>
    <source>
        <strain evidence="1">Clone GOH B32 T37-40</strain>
    </source>
</reference>
<comment type="caution">
    <text evidence="1">The sequence shown here is derived from an EMBL/GenBank/DDBJ whole genome shotgun (WGS) entry which is preliminary data.</text>
</comment>